<dbReference type="EMBL" id="MJEQ01001340">
    <property type="protein sequence ID" value="OIT31171.1"/>
    <property type="molecule type" value="Genomic_DNA"/>
</dbReference>
<reference evidence="1" key="1">
    <citation type="submission" date="2016-11" db="EMBL/GenBank/DDBJ databases">
        <title>The genome of Nicotiana attenuata.</title>
        <authorList>
            <person name="Xu S."/>
            <person name="Brockmoeller T."/>
            <person name="Gaquerel E."/>
            <person name="Navarro A."/>
            <person name="Kuhl H."/>
            <person name="Gase K."/>
            <person name="Ling Z."/>
            <person name="Zhou W."/>
            <person name="Kreitzer C."/>
            <person name="Stanke M."/>
            <person name="Tang H."/>
            <person name="Lyons E."/>
            <person name="Pandey P."/>
            <person name="Pandey S.P."/>
            <person name="Timmermann B."/>
            <person name="Baldwin I.T."/>
        </authorList>
    </citation>
    <scope>NUCLEOTIDE SEQUENCE [LARGE SCALE GENOMIC DNA]</scope>
    <source>
        <strain evidence="1">UT</strain>
    </source>
</reference>
<evidence type="ECO:0000313" key="2">
    <source>
        <dbReference type="Proteomes" id="UP000187609"/>
    </source>
</evidence>
<accession>A0A314KP09</accession>
<dbReference type="Gramene" id="OIT31171">
    <property type="protein sequence ID" value="OIT31171"/>
    <property type="gene ID" value="A4A49_36213"/>
</dbReference>
<dbReference type="InterPro" id="IPR009078">
    <property type="entry name" value="Ferritin-like_SF"/>
</dbReference>
<dbReference type="AlphaFoldDB" id="A0A314KP09"/>
<keyword evidence="2" id="KW-1185">Reference proteome</keyword>
<sequence length="722" mass="82007">MHCHFTCDEALLVPRVERDQLVPCEIAEFPFTEILCVKSKKPLAAPALPSEMQPDLEDRKSEEVQVFYEMSNSRCPTVYAKAQSDAPVEMITEEATCPKSSKVQLFAESPQRAIPVKYVTAPSLDHVQRQIEFEIFEDMYLAKFLMEPAIIEDLCLDKLFMENEDVIPRTNLSVWDPELSSKFMALTSSTKKEEAHTLFEDLRKRACLFAKLYDWQPVGGVPMAIECSCYFQNSCTSYNLLGESIAHSFLYSFDGAPSHLEEQYMLTQFRYFRSGLMWCHCEIAYLVVVMHWLLIELIHYEEDITCYSPVYKILMMLSCGVGVPASTVLTLHQPSKVLAMLADKEGWKSKVQANFLKLDKGLHYFNLMEESKLEHDNAQYVIIVDMLGRSSQLVHAGNYIYDTIEFMDMDLLDVGLNMKPFRGLAKLGFQTDSGLFGHVSASQRFNLYPYVPGIQVLPPNTYGHVCRKGVVANVLLGGSCTYYSVELLPRPKLLSAAAADIVEAPEDAGWMTSDHRYMDKRVQHSFNHFIPSVRWFDLFSMAIISVRKQKFRGMPFPMLTLGMEKGVVHFEIRLICVALSCAFICTDAGVISQYVMLVVDALLGTLRYDIRYKVEDPFDWMKLISLQDDNLGTSLHISGWLSLMADGYSHYHITMSHTRGKEVTLNCLFGVDSVKRILLQFLLYSNLADKVLSEAGGIVVNSVSDSVEDIFGNLENYVWDPF</sequence>
<gene>
    <name evidence="1" type="ORF">A4A49_36213</name>
</gene>
<dbReference type="SUPFAM" id="SSF47240">
    <property type="entry name" value="Ferritin-like"/>
    <property type="match status" value="1"/>
</dbReference>
<protein>
    <submittedName>
        <fullName evidence="1">Uncharacterized protein</fullName>
    </submittedName>
</protein>
<comment type="caution">
    <text evidence="1">The sequence shown here is derived from an EMBL/GenBank/DDBJ whole genome shotgun (WGS) entry which is preliminary data.</text>
</comment>
<proteinExistence type="predicted"/>
<dbReference type="STRING" id="49451.A0A314KP09"/>
<dbReference type="Proteomes" id="UP000187609">
    <property type="component" value="Unassembled WGS sequence"/>
</dbReference>
<evidence type="ECO:0000313" key="1">
    <source>
        <dbReference type="EMBL" id="OIT31171.1"/>
    </source>
</evidence>
<name>A0A314KP09_NICAT</name>
<organism evidence="1 2">
    <name type="scientific">Nicotiana attenuata</name>
    <name type="common">Coyote tobacco</name>
    <dbReference type="NCBI Taxonomy" id="49451"/>
    <lineage>
        <taxon>Eukaryota</taxon>
        <taxon>Viridiplantae</taxon>
        <taxon>Streptophyta</taxon>
        <taxon>Embryophyta</taxon>
        <taxon>Tracheophyta</taxon>
        <taxon>Spermatophyta</taxon>
        <taxon>Magnoliopsida</taxon>
        <taxon>eudicotyledons</taxon>
        <taxon>Gunneridae</taxon>
        <taxon>Pentapetalae</taxon>
        <taxon>asterids</taxon>
        <taxon>lamiids</taxon>
        <taxon>Solanales</taxon>
        <taxon>Solanaceae</taxon>
        <taxon>Nicotianoideae</taxon>
        <taxon>Nicotianeae</taxon>
        <taxon>Nicotiana</taxon>
    </lineage>
</organism>